<dbReference type="AlphaFoldDB" id="A0A0F9N3Z8"/>
<protein>
    <submittedName>
        <fullName evidence="1">Uncharacterized protein</fullName>
    </submittedName>
</protein>
<reference evidence="1" key="1">
    <citation type="journal article" date="2015" name="Nature">
        <title>Complex archaea that bridge the gap between prokaryotes and eukaryotes.</title>
        <authorList>
            <person name="Spang A."/>
            <person name="Saw J.H."/>
            <person name="Jorgensen S.L."/>
            <person name="Zaremba-Niedzwiedzka K."/>
            <person name="Martijn J."/>
            <person name="Lind A.E."/>
            <person name="van Eijk R."/>
            <person name="Schleper C."/>
            <person name="Guy L."/>
            <person name="Ettema T.J."/>
        </authorList>
    </citation>
    <scope>NUCLEOTIDE SEQUENCE</scope>
</reference>
<dbReference type="EMBL" id="LAZR01007716">
    <property type="protein sequence ID" value="KKM83425.1"/>
    <property type="molecule type" value="Genomic_DNA"/>
</dbReference>
<proteinExistence type="predicted"/>
<organism evidence="1">
    <name type="scientific">marine sediment metagenome</name>
    <dbReference type="NCBI Taxonomy" id="412755"/>
    <lineage>
        <taxon>unclassified sequences</taxon>
        <taxon>metagenomes</taxon>
        <taxon>ecological metagenomes</taxon>
    </lineage>
</organism>
<evidence type="ECO:0000313" key="1">
    <source>
        <dbReference type="EMBL" id="KKM83425.1"/>
    </source>
</evidence>
<name>A0A0F9N3Z8_9ZZZZ</name>
<sequence>MNNPYMFRRYISAEQFNLALFCSDLAEVLTAEYERIVEAATLTALYNDIHQAETHNDDLQDIETDPLSLSACFICFADWMHSIGTCLGHEPIYGEQSGDYWLVHEDTDTMRVITQLKKQLISALATINCEIETASGISPVEEILEARNTWRRVNEPSVQAGRFPTNLDQ</sequence>
<gene>
    <name evidence="1" type="ORF">LCGC14_1309620</name>
</gene>
<accession>A0A0F9N3Z8</accession>
<comment type="caution">
    <text evidence="1">The sequence shown here is derived from an EMBL/GenBank/DDBJ whole genome shotgun (WGS) entry which is preliminary data.</text>
</comment>